<evidence type="ECO:0000259" key="6">
    <source>
        <dbReference type="Pfam" id="PF08281"/>
    </source>
</evidence>
<dbReference type="EMBL" id="CP001980">
    <property type="protein sequence ID" value="ADQ00097.1"/>
    <property type="molecule type" value="Genomic_DNA"/>
</dbReference>
<dbReference type="Pfam" id="PF04542">
    <property type="entry name" value="Sigma70_r2"/>
    <property type="match status" value="1"/>
</dbReference>
<feature type="domain" description="RNA polymerase sigma-70 region 2" evidence="5">
    <location>
        <begin position="31"/>
        <end position="98"/>
    </location>
</feature>
<dbReference type="KEGG" id="mad:HP15_p187g100"/>
<reference evidence="7 8" key="1">
    <citation type="journal article" date="2010" name="Stand. Genomic Sci.">
        <title>Complete genome sequence of Marinobacter adhaerens type strain (HP15), a diatom-interacting marine microorganism.</title>
        <authorList>
            <person name="Gardes A."/>
            <person name="Kaeppel E."/>
            <person name="Shehzad A."/>
            <person name="Seebah S."/>
            <person name="Teeling H."/>
            <person name="Yarza P."/>
            <person name="Glockner F.O."/>
            <person name="Grossart H.P."/>
            <person name="Ullrich M.S."/>
        </authorList>
    </citation>
    <scope>NUCLEOTIDE SEQUENCE [LARGE SCALE GENOMIC DNA]</scope>
    <source>
        <strain evidence="8">DSM 23420 / HP15</strain>
        <plasmid evidence="8">Plasmid pHP-187</plasmid>
    </source>
</reference>
<dbReference type="NCBIfam" id="TIGR02937">
    <property type="entry name" value="sigma70-ECF"/>
    <property type="match status" value="1"/>
</dbReference>
<dbReference type="HOGENOM" id="CLU_047691_9_3_6"/>
<keyword evidence="7" id="KW-0614">Plasmid</keyword>
<dbReference type="CDD" id="cd06171">
    <property type="entry name" value="Sigma70_r4"/>
    <property type="match status" value="1"/>
</dbReference>
<keyword evidence="4" id="KW-0804">Transcription</keyword>
<dbReference type="Gene3D" id="1.10.1740.10">
    <property type="match status" value="1"/>
</dbReference>
<dbReference type="SUPFAM" id="SSF88659">
    <property type="entry name" value="Sigma3 and sigma4 domains of RNA polymerase sigma factors"/>
    <property type="match status" value="1"/>
</dbReference>
<gene>
    <name evidence="7" type="ordered locus">HP15_p187g100</name>
</gene>
<dbReference type="Gene3D" id="1.10.10.10">
    <property type="entry name" value="Winged helix-like DNA-binding domain superfamily/Winged helix DNA-binding domain"/>
    <property type="match status" value="1"/>
</dbReference>
<dbReference type="AlphaFoldDB" id="E4PS62"/>
<evidence type="ECO:0000256" key="3">
    <source>
        <dbReference type="ARBA" id="ARBA00023082"/>
    </source>
</evidence>
<dbReference type="InterPro" id="IPR039425">
    <property type="entry name" value="RNA_pol_sigma-70-like"/>
</dbReference>
<dbReference type="GO" id="GO:0016987">
    <property type="term" value="F:sigma factor activity"/>
    <property type="evidence" value="ECO:0007669"/>
    <property type="project" value="UniProtKB-KW"/>
</dbReference>
<dbReference type="Pfam" id="PF08281">
    <property type="entry name" value="Sigma70_r4_2"/>
    <property type="match status" value="1"/>
</dbReference>
<dbReference type="Proteomes" id="UP000007077">
    <property type="component" value="Plasmid pHP-187"/>
</dbReference>
<evidence type="ECO:0000313" key="8">
    <source>
        <dbReference type="Proteomes" id="UP000007077"/>
    </source>
</evidence>
<dbReference type="SUPFAM" id="SSF88946">
    <property type="entry name" value="Sigma2 domain of RNA polymerase sigma factors"/>
    <property type="match status" value="1"/>
</dbReference>
<reference evidence="8" key="2">
    <citation type="submission" date="2010-02" db="EMBL/GenBank/DDBJ databases">
        <title>Complete genome sequence of Marinobacter adhaerens type strain (HP15).</title>
        <authorList>
            <person name="Gaerdes A.A.M."/>
            <person name="Kaeppel E."/>
            <person name="Shezad A."/>
            <person name="Seebah S."/>
            <person name="Teeling H."/>
            <person name="Yarza P."/>
            <person name="Gloeckner F.O."/>
            <person name="Ullrich M.S."/>
        </authorList>
    </citation>
    <scope>NUCLEOTIDE SEQUENCE [LARGE SCALE GENOMIC DNA]</scope>
    <source>
        <strain evidence="8">DSM 23420 / HP15</strain>
        <plasmid evidence="8">Plasmid pHP-187</plasmid>
    </source>
</reference>
<proteinExistence type="inferred from homology"/>
<evidence type="ECO:0000256" key="1">
    <source>
        <dbReference type="ARBA" id="ARBA00010641"/>
    </source>
</evidence>
<evidence type="ECO:0000313" key="7">
    <source>
        <dbReference type="EMBL" id="ADQ00097.1"/>
    </source>
</evidence>
<accession>E4PS62</accession>
<dbReference type="InterPro" id="IPR014284">
    <property type="entry name" value="RNA_pol_sigma-70_dom"/>
</dbReference>
<comment type="similarity">
    <text evidence="1">Belongs to the sigma-70 factor family. ECF subfamily.</text>
</comment>
<dbReference type="InterPro" id="IPR013325">
    <property type="entry name" value="RNA_pol_sigma_r2"/>
</dbReference>
<evidence type="ECO:0000259" key="5">
    <source>
        <dbReference type="Pfam" id="PF04542"/>
    </source>
</evidence>
<sequence>MNSHNDSSSVFDYSACLCACARGERYAFHTLYQVEAPKIRGIILRIVGNPDLASDLTQDVFLKIWDKAHTFDAQRSRGRAWIHSVARHHALDEIRRRAQPLNQTSSEQVEELPSLVNDERILANLELNEATVNLSECLKRLETDRRTAIYMAFVEGHTHEEISKRMGTPLGTVKSWARRSLKFLRDCLK</sequence>
<keyword evidence="3" id="KW-0731">Sigma factor</keyword>
<protein>
    <submittedName>
        <fullName evidence="7">RNA polymerase sigma factor</fullName>
    </submittedName>
</protein>
<dbReference type="InterPro" id="IPR036388">
    <property type="entry name" value="WH-like_DNA-bd_sf"/>
</dbReference>
<organism evidence="7 8">
    <name type="scientific">Marinobacter adhaerens (strain DSM 23420 / HP15)</name>
    <dbReference type="NCBI Taxonomy" id="225937"/>
    <lineage>
        <taxon>Bacteria</taxon>
        <taxon>Pseudomonadati</taxon>
        <taxon>Pseudomonadota</taxon>
        <taxon>Gammaproteobacteria</taxon>
        <taxon>Pseudomonadales</taxon>
        <taxon>Marinobacteraceae</taxon>
        <taxon>Marinobacter</taxon>
    </lineage>
</organism>
<dbReference type="GO" id="GO:0003677">
    <property type="term" value="F:DNA binding"/>
    <property type="evidence" value="ECO:0007669"/>
    <property type="project" value="InterPro"/>
</dbReference>
<evidence type="ECO:0000256" key="2">
    <source>
        <dbReference type="ARBA" id="ARBA00023015"/>
    </source>
</evidence>
<evidence type="ECO:0000256" key="4">
    <source>
        <dbReference type="ARBA" id="ARBA00023163"/>
    </source>
</evidence>
<feature type="domain" description="RNA polymerase sigma factor 70 region 4 type 2" evidence="6">
    <location>
        <begin position="133"/>
        <end position="184"/>
    </location>
</feature>
<dbReference type="GO" id="GO:0006352">
    <property type="term" value="P:DNA-templated transcription initiation"/>
    <property type="evidence" value="ECO:0007669"/>
    <property type="project" value="InterPro"/>
</dbReference>
<dbReference type="InterPro" id="IPR013324">
    <property type="entry name" value="RNA_pol_sigma_r3/r4-like"/>
</dbReference>
<keyword evidence="2" id="KW-0805">Transcription regulation</keyword>
<dbReference type="PANTHER" id="PTHR43133">
    <property type="entry name" value="RNA POLYMERASE ECF-TYPE SIGMA FACTO"/>
    <property type="match status" value="1"/>
</dbReference>
<dbReference type="InterPro" id="IPR013249">
    <property type="entry name" value="RNA_pol_sigma70_r4_t2"/>
</dbReference>
<name>E4PS62_MARAH</name>
<dbReference type="InterPro" id="IPR007627">
    <property type="entry name" value="RNA_pol_sigma70_r2"/>
</dbReference>
<geneLocation type="plasmid" evidence="7 8">
    <name>pHP-187</name>
</geneLocation>
<dbReference type="PANTHER" id="PTHR43133:SF62">
    <property type="entry name" value="RNA POLYMERASE SIGMA FACTOR SIGZ"/>
    <property type="match status" value="1"/>
</dbReference>